<dbReference type="Gene3D" id="2.30.40.10">
    <property type="entry name" value="Urease, subunit C, domain 1"/>
    <property type="match status" value="1"/>
</dbReference>
<dbReference type="AlphaFoldDB" id="A0A7V1LLG3"/>
<keyword evidence="1" id="KW-0732">Signal</keyword>
<name>A0A7V1LLG3_CALAY</name>
<feature type="chain" id="PRO_5031095363" description="Amidohydrolase" evidence="1">
    <location>
        <begin position="18"/>
        <end position="76"/>
    </location>
</feature>
<evidence type="ECO:0000256" key="1">
    <source>
        <dbReference type="SAM" id="SignalP"/>
    </source>
</evidence>
<organism evidence="2">
    <name type="scientific">Caldithrix abyssi</name>
    <dbReference type="NCBI Taxonomy" id="187145"/>
    <lineage>
        <taxon>Bacteria</taxon>
        <taxon>Pseudomonadati</taxon>
        <taxon>Calditrichota</taxon>
        <taxon>Calditrichia</taxon>
        <taxon>Calditrichales</taxon>
        <taxon>Calditrichaceae</taxon>
        <taxon>Caldithrix</taxon>
    </lineage>
</organism>
<feature type="signal peptide" evidence="1">
    <location>
        <begin position="1"/>
        <end position="17"/>
    </location>
</feature>
<evidence type="ECO:0008006" key="3">
    <source>
        <dbReference type="Google" id="ProtNLM"/>
    </source>
</evidence>
<gene>
    <name evidence="2" type="ORF">ENJ10_05795</name>
</gene>
<evidence type="ECO:0000313" key="2">
    <source>
        <dbReference type="EMBL" id="HED10179.1"/>
    </source>
</evidence>
<dbReference type="GO" id="GO:0016810">
    <property type="term" value="F:hydrolase activity, acting on carbon-nitrogen (but not peptide) bonds"/>
    <property type="evidence" value="ECO:0007669"/>
    <property type="project" value="InterPro"/>
</dbReference>
<dbReference type="SUPFAM" id="SSF51338">
    <property type="entry name" value="Composite domain of metallo-dependent hydrolases"/>
    <property type="match status" value="1"/>
</dbReference>
<comment type="caution">
    <text evidence="2">The sequence shown here is derived from an EMBL/GenBank/DDBJ whole genome shotgun (WGS) entry which is preliminary data.</text>
</comment>
<accession>A0A7V1LLG3</accession>
<dbReference type="Proteomes" id="UP000886005">
    <property type="component" value="Unassembled WGS sequence"/>
</dbReference>
<proteinExistence type="predicted"/>
<reference evidence="2" key="1">
    <citation type="journal article" date="2020" name="mSystems">
        <title>Genome- and Community-Level Interaction Insights into Carbon Utilization and Element Cycling Functions of Hydrothermarchaeota in Hydrothermal Sediment.</title>
        <authorList>
            <person name="Zhou Z."/>
            <person name="Liu Y."/>
            <person name="Xu W."/>
            <person name="Pan J."/>
            <person name="Luo Z.H."/>
            <person name="Li M."/>
        </authorList>
    </citation>
    <scope>NUCLEOTIDE SEQUENCE [LARGE SCALE GENOMIC DNA]</scope>
    <source>
        <strain evidence="2">HyVt-456</strain>
    </source>
</reference>
<protein>
    <recommendedName>
        <fullName evidence="3">Amidohydrolase</fullName>
    </recommendedName>
</protein>
<sequence>MLKKLLLLLLWTLPLAANDLIPGTMPDTPVAIIHARIFTVSNGIIEDGTLVFDQGRITAVGRDVAVPENAAVIDAA</sequence>
<dbReference type="InterPro" id="IPR011059">
    <property type="entry name" value="Metal-dep_hydrolase_composite"/>
</dbReference>
<feature type="non-terminal residue" evidence="2">
    <location>
        <position position="76"/>
    </location>
</feature>
<dbReference type="EMBL" id="DRLD01000160">
    <property type="protein sequence ID" value="HED10179.1"/>
    <property type="molecule type" value="Genomic_DNA"/>
</dbReference>